<organism evidence="2 3">
    <name type="scientific">Popillia japonica</name>
    <name type="common">Japanese beetle</name>
    <dbReference type="NCBI Taxonomy" id="7064"/>
    <lineage>
        <taxon>Eukaryota</taxon>
        <taxon>Metazoa</taxon>
        <taxon>Ecdysozoa</taxon>
        <taxon>Arthropoda</taxon>
        <taxon>Hexapoda</taxon>
        <taxon>Insecta</taxon>
        <taxon>Pterygota</taxon>
        <taxon>Neoptera</taxon>
        <taxon>Endopterygota</taxon>
        <taxon>Coleoptera</taxon>
        <taxon>Polyphaga</taxon>
        <taxon>Scarabaeiformia</taxon>
        <taxon>Scarabaeidae</taxon>
        <taxon>Rutelinae</taxon>
        <taxon>Popillia</taxon>
    </lineage>
</organism>
<protein>
    <submittedName>
        <fullName evidence="2">Uncharacterized protein</fullName>
    </submittedName>
</protein>
<dbReference type="Proteomes" id="UP001458880">
    <property type="component" value="Unassembled WGS sequence"/>
</dbReference>
<evidence type="ECO:0000313" key="2">
    <source>
        <dbReference type="EMBL" id="KAK9693802.1"/>
    </source>
</evidence>
<comment type="caution">
    <text evidence="2">The sequence shown here is derived from an EMBL/GenBank/DDBJ whole genome shotgun (WGS) entry which is preliminary data.</text>
</comment>
<proteinExistence type="predicted"/>
<dbReference type="AlphaFoldDB" id="A0AAW1IVM7"/>
<feature type="region of interest" description="Disordered" evidence="1">
    <location>
        <begin position="78"/>
        <end position="110"/>
    </location>
</feature>
<evidence type="ECO:0000256" key="1">
    <source>
        <dbReference type="SAM" id="MobiDB-lite"/>
    </source>
</evidence>
<dbReference type="EMBL" id="JASPKY010000530">
    <property type="protein sequence ID" value="KAK9693802.1"/>
    <property type="molecule type" value="Genomic_DNA"/>
</dbReference>
<evidence type="ECO:0000313" key="3">
    <source>
        <dbReference type="Proteomes" id="UP001458880"/>
    </source>
</evidence>
<reference evidence="2 3" key="1">
    <citation type="journal article" date="2024" name="BMC Genomics">
        <title>De novo assembly and annotation of Popillia japonica's genome with initial clues to its potential as an invasive pest.</title>
        <authorList>
            <person name="Cucini C."/>
            <person name="Boschi S."/>
            <person name="Funari R."/>
            <person name="Cardaioli E."/>
            <person name="Iannotti N."/>
            <person name="Marturano G."/>
            <person name="Paoli F."/>
            <person name="Bruttini M."/>
            <person name="Carapelli A."/>
            <person name="Frati F."/>
            <person name="Nardi F."/>
        </authorList>
    </citation>
    <scope>NUCLEOTIDE SEQUENCE [LARGE SCALE GENOMIC DNA]</scope>
    <source>
        <strain evidence="2">DMR45628</strain>
    </source>
</reference>
<feature type="compositionally biased region" description="Basic and acidic residues" evidence="1">
    <location>
        <begin position="78"/>
        <end position="98"/>
    </location>
</feature>
<sequence length="110" mass="13265">MASRVQQRHESTGAYIHEKVKFCWDVGLTLEDTKEQTLIGMWNREVCSVIATIKHSNLDDLLHDMIKQERLIAERQGQIKENIERKDKHKLEPRQEKKERRRRKRTWNSE</sequence>
<name>A0AAW1IVM7_POPJA</name>
<feature type="compositionally biased region" description="Basic residues" evidence="1">
    <location>
        <begin position="99"/>
        <end position="110"/>
    </location>
</feature>
<keyword evidence="3" id="KW-1185">Reference proteome</keyword>
<accession>A0AAW1IVM7</accession>
<gene>
    <name evidence="2" type="ORF">QE152_g33949</name>
</gene>